<reference evidence="1" key="1">
    <citation type="journal article" date="2014" name="Front. Microbiol.">
        <title>High frequency of phylogenetically diverse reductive dehalogenase-homologous genes in deep subseafloor sedimentary metagenomes.</title>
        <authorList>
            <person name="Kawai M."/>
            <person name="Futagami T."/>
            <person name="Toyoda A."/>
            <person name="Takaki Y."/>
            <person name="Nishi S."/>
            <person name="Hori S."/>
            <person name="Arai W."/>
            <person name="Tsubouchi T."/>
            <person name="Morono Y."/>
            <person name="Uchiyama I."/>
            <person name="Ito T."/>
            <person name="Fujiyama A."/>
            <person name="Inagaki F."/>
            <person name="Takami H."/>
        </authorList>
    </citation>
    <scope>NUCLEOTIDE SEQUENCE</scope>
    <source>
        <strain evidence="1">Expedition CK06-06</strain>
    </source>
</reference>
<evidence type="ECO:0000313" key="1">
    <source>
        <dbReference type="EMBL" id="GAI87133.1"/>
    </source>
</evidence>
<dbReference type="Gene3D" id="1.10.1660.10">
    <property type="match status" value="1"/>
</dbReference>
<sequence length="89" mass="9804">NTMVPTDIVRQKTGLNYDQLYYLHTLGLIPNPTRSPTPGRGGSTSAYPATVLHRILHIQALHAQGIPFTRIARQATHTPFECPPGEVCQ</sequence>
<organism evidence="1">
    <name type="scientific">marine sediment metagenome</name>
    <dbReference type="NCBI Taxonomy" id="412755"/>
    <lineage>
        <taxon>unclassified sequences</taxon>
        <taxon>metagenomes</taxon>
        <taxon>ecological metagenomes</taxon>
    </lineage>
</organism>
<dbReference type="SUPFAM" id="SSF46955">
    <property type="entry name" value="Putative DNA-binding domain"/>
    <property type="match status" value="1"/>
</dbReference>
<dbReference type="EMBL" id="BARW01008755">
    <property type="protein sequence ID" value="GAI87133.1"/>
    <property type="molecule type" value="Genomic_DNA"/>
</dbReference>
<proteinExistence type="predicted"/>
<accession>X1S2N1</accession>
<evidence type="ECO:0008006" key="2">
    <source>
        <dbReference type="Google" id="ProtNLM"/>
    </source>
</evidence>
<name>X1S2N1_9ZZZZ</name>
<feature type="non-terminal residue" evidence="1">
    <location>
        <position position="1"/>
    </location>
</feature>
<protein>
    <recommendedName>
        <fullName evidence="2">HTH merR-type domain-containing protein</fullName>
    </recommendedName>
</protein>
<dbReference type="InterPro" id="IPR009061">
    <property type="entry name" value="DNA-bd_dom_put_sf"/>
</dbReference>
<comment type="caution">
    <text evidence="1">The sequence shown here is derived from an EMBL/GenBank/DDBJ whole genome shotgun (WGS) entry which is preliminary data.</text>
</comment>
<dbReference type="AlphaFoldDB" id="X1S2N1"/>
<gene>
    <name evidence="1" type="ORF">S12H4_17836</name>
</gene>